<dbReference type="OrthoDB" id="5442281at2"/>
<name>E5Y6Y9_BILW3</name>
<accession>E5Y6Y9</accession>
<evidence type="ECO:0008006" key="3">
    <source>
        <dbReference type="Google" id="ProtNLM"/>
    </source>
</evidence>
<evidence type="ECO:0000313" key="2">
    <source>
        <dbReference type="Proteomes" id="UP000006034"/>
    </source>
</evidence>
<reference evidence="1 2" key="2">
    <citation type="submission" date="2013-04" db="EMBL/GenBank/DDBJ databases">
        <title>The Genome Sequence of Bilophila wadsworthia 3_1_6.</title>
        <authorList>
            <consortium name="The Broad Institute Genomics Platform"/>
            <person name="Earl A."/>
            <person name="Ward D."/>
            <person name="Feldgarden M."/>
            <person name="Gevers D."/>
            <person name="Sibley C."/>
            <person name="Strauss J."/>
            <person name="Allen-Vercoe E."/>
            <person name="Walker B."/>
            <person name="Young S."/>
            <person name="Zeng Q."/>
            <person name="Gargeya S."/>
            <person name="Fitzgerald M."/>
            <person name="Haas B."/>
            <person name="Abouelleil A."/>
            <person name="Allen A.W."/>
            <person name="Alvarado L."/>
            <person name="Arachchi H.M."/>
            <person name="Berlin A.M."/>
            <person name="Chapman S.B."/>
            <person name="Gainer-Dewar J."/>
            <person name="Goldberg J."/>
            <person name="Griggs A."/>
            <person name="Gujja S."/>
            <person name="Hansen M."/>
            <person name="Howarth C."/>
            <person name="Imamovic A."/>
            <person name="Ireland A."/>
            <person name="Larimer J."/>
            <person name="McCowan C."/>
            <person name="Murphy C."/>
            <person name="Pearson M."/>
            <person name="Poon T.W."/>
            <person name="Priest M."/>
            <person name="Roberts A."/>
            <person name="Saif S."/>
            <person name="Shea T."/>
            <person name="Sisk P."/>
            <person name="Sykes S."/>
            <person name="Wortman J."/>
            <person name="Nusbaum C."/>
            <person name="Birren B."/>
        </authorList>
    </citation>
    <scope>NUCLEOTIDE SEQUENCE [LARGE SCALE GENOMIC DNA]</scope>
    <source>
        <strain evidence="1 2">3_1_6</strain>
    </source>
</reference>
<keyword evidence="2" id="KW-1185">Reference proteome</keyword>
<dbReference type="Pfam" id="PF06864">
    <property type="entry name" value="PAP_PilO"/>
    <property type="match status" value="1"/>
</dbReference>
<evidence type="ECO:0000313" key="1">
    <source>
        <dbReference type="EMBL" id="EFV44227.1"/>
    </source>
</evidence>
<dbReference type="AlphaFoldDB" id="E5Y6Y9"/>
<sequence length="415" mass="47166">MRRIILNGQSYAVGLKGFHFRGTREEAIQEAHGRDAQFDLIVVLTDHEQYGLGRSEGSSWKKTKSLAASLVRNNCPDAVHVFSFHDESTKEPFWWVIGILKKRISAQSDRCFGNKEEAEALAISIQNSLGVEHKSFSEEESLAFFSNHLGAPKKKLFLQDATALSSLRETDRIKLLKAGLWVMAFALGWWTVDAVLEYKAARDAMEQARILTQNKERRAKELAAHPERYFSSVWMKSPEPDSFLKQCAPAMFRFPTAANGWRLAGLSCSGDFLNATWEHTEFSDFMYLPFNGALDHKKPQIATSSKMLPVLPEGQREPGILLSQDEATRRIYALTQHFRLKLKKLSFTKRETRTVEKIQLTCPWIRGSWEINKIPAVMITDYANVGPAFAIPGLIITELSYDKDTWTIRGELYAR</sequence>
<reference evidence="1 2" key="1">
    <citation type="submission" date="2010-10" db="EMBL/GenBank/DDBJ databases">
        <authorList>
            <consortium name="The Broad Institute Genome Sequencing Platform"/>
            <person name="Ward D."/>
            <person name="Earl A."/>
            <person name="Feldgarden M."/>
            <person name="Young S.K."/>
            <person name="Gargeya S."/>
            <person name="Zeng Q."/>
            <person name="Alvarado L."/>
            <person name="Berlin A."/>
            <person name="Bochicchio J."/>
            <person name="Chapman S.B."/>
            <person name="Chen Z."/>
            <person name="Freedman E."/>
            <person name="Gellesch M."/>
            <person name="Goldberg J."/>
            <person name="Griggs A."/>
            <person name="Gujja S."/>
            <person name="Heilman E."/>
            <person name="Heiman D."/>
            <person name="Howarth C."/>
            <person name="Mehta T."/>
            <person name="Neiman D."/>
            <person name="Pearson M."/>
            <person name="Roberts A."/>
            <person name="Saif S."/>
            <person name="Shea T."/>
            <person name="Shenoy N."/>
            <person name="Sisk P."/>
            <person name="Stolte C."/>
            <person name="Sykes S."/>
            <person name="White J."/>
            <person name="Yandava C."/>
            <person name="Allen-Vercoe E."/>
            <person name="Sibley C."/>
            <person name="Ambrose C.E."/>
            <person name="Strauss J."/>
            <person name="Daigneault M."/>
            <person name="Haas B."/>
            <person name="Nusbaum C."/>
            <person name="Birren B."/>
        </authorList>
    </citation>
    <scope>NUCLEOTIDE SEQUENCE [LARGE SCALE GENOMIC DNA]</scope>
    <source>
        <strain evidence="1 2">3_1_6</strain>
    </source>
</reference>
<gene>
    <name evidence="1" type="ORF">HMPREF0179_01953</name>
</gene>
<dbReference type="eggNOG" id="ENOG50315FT">
    <property type="taxonomic scope" value="Bacteria"/>
</dbReference>
<dbReference type="GeneID" id="78084224"/>
<dbReference type="HOGENOM" id="CLU_655115_0_0_7"/>
<organism evidence="1 2">
    <name type="scientific">Bilophila wadsworthia (strain 3_1_6)</name>
    <dbReference type="NCBI Taxonomy" id="563192"/>
    <lineage>
        <taxon>Bacteria</taxon>
        <taxon>Pseudomonadati</taxon>
        <taxon>Thermodesulfobacteriota</taxon>
        <taxon>Desulfovibrionia</taxon>
        <taxon>Desulfovibrionales</taxon>
        <taxon>Desulfovibrionaceae</taxon>
        <taxon>Bilophila</taxon>
    </lineage>
</organism>
<comment type="caution">
    <text evidence="1">The sequence shown here is derived from an EMBL/GenBank/DDBJ whole genome shotgun (WGS) entry which is preliminary data.</text>
</comment>
<dbReference type="Proteomes" id="UP000006034">
    <property type="component" value="Unassembled WGS sequence"/>
</dbReference>
<dbReference type="InterPro" id="IPR009663">
    <property type="entry name" value="PAP_PilO"/>
</dbReference>
<dbReference type="RefSeq" id="WP_005027696.1">
    <property type="nucleotide sequence ID" value="NZ_KE150238.1"/>
</dbReference>
<protein>
    <recommendedName>
        <fullName evidence="3">Pilin accessory protein (PilO)</fullName>
    </recommendedName>
</protein>
<dbReference type="STRING" id="563192.HMPREF0179_01953"/>
<proteinExistence type="predicted"/>
<dbReference type="EMBL" id="ADCP02000001">
    <property type="protein sequence ID" value="EFV44227.1"/>
    <property type="molecule type" value="Genomic_DNA"/>
</dbReference>